<proteinExistence type="predicted"/>
<dbReference type="AlphaFoldDB" id="A0A7W6CS86"/>
<protein>
    <submittedName>
        <fullName evidence="1">Uncharacterized protein</fullName>
    </submittedName>
</protein>
<dbReference type="EMBL" id="JACIDW010000003">
    <property type="protein sequence ID" value="MBB3964218.1"/>
    <property type="molecule type" value="Genomic_DNA"/>
</dbReference>
<evidence type="ECO:0000313" key="2">
    <source>
        <dbReference type="Proteomes" id="UP000582090"/>
    </source>
</evidence>
<gene>
    <name evidence="1" type="ORF">GGQ67_001857</name>
</gene>
<accession>A0A7W6CS86</accession>
<sequence length="113" mass="12124">MKVDILCEGKVIGHSNLDPIDPPMGVASGPFIASPEYAPRLHASVIDGDDNKVGRSAELAARSDASGILPCAGVSIEDFNKTLHEITVTVLGMRSPEYETAFAAHALYKTYWH</sequence>
<evidence type="ECO:0000313" key="1">
    <source>
        <dbReference type="EMBL" id="MBB3964218.1"/>
    </source>
</evidence>
<dbReference type="RefSeq" id="WP_183899843.1">
    <property type="nucleotide sequence ID" value="NZ_JACIDW010000003.1"/>
</dbReference>
<name>A0A7W6CS86_9HYPH</name>
<comment type="caution">
    <text evidence="1">The sequence shown here is derived from an EMBL/GenBank/DDBJ whole genome shotgun (WGS) entry which is preliminary data.</text>
</comment>
<keyword evidence="2" id="KW-1185">Reference proteome</keyword>
<reference evidence="1 2" key="1">
    <citation type="submission" date="2020-08" db="EMBL/GenBank/DDBJ databases">
        <title>Genomic Encyclopedia of Type Strains, Phase IV (KMG-IV): sequencing the most valuable type-strain genomes for metagenomic binning, comparative biology and taxonomic classification.</title>
        <authorList>
            <person name="Goeker M."/>
        </authorList>
    </citation>
    <scope>NUCLEOTIDE SEQUENCE [LARGE SCALE GENOMIC DNA]</scope>
    <source>
        <strain evidence="1 2">DSM 26575</strain>
    </source>
</reference>
<dbReference type="Proteomes" id="UP000582090">
    <property type="component" value="Unassembled WGS sequence"/>
</dbReference>
<organism evidence="1 2">
    <name type="scientific">Rhizobium metallidurans</name>
    <dbReference type="NCBI Taxonomy" id="1265931"/>
    <lineage>
        <taxon>Bacteria</taxon>
        <taxon>Pseudomonadati</taxon>
        <taxon>Pseudomonadota</taxon>
        <taxon>Alphaproteobacteria</taxon>
        <taxon>Hyphomicrobiales</taxon>
        <taxon>Rhizobiaceae</taxon>
        <taxon>Rhizobium/Agrobacterium group</taxon>
        <taxon>Rhizobium</taxon>
    </lineage>
</organism>